<evidence type="ECO:0000313" key="2">
    <source>
        <dbReference type="Proteomes" id="UP000305921"/>
    </source>
</evidence>
<protein>
    <submittedName>
        <fullName evidence="1">Uncharacterized protein</fullName>
    </submittedName>
</protein>
<dbReference type="RefSeq" id="WP_138053980.1">
    <property type="nucleotide sequence ID" value="NZ_VAWE01000001.1"/>
</dbReference>
<accession>A0A5R9E6E8</accession>
<evidence type="ECO:0000313" key="1">
    <source>
        <dbReference type="EMBL" id="TLQ44625.1"/>
    </source>
</evidence>
<gene>
    <name evidence="1" type="ORF">FEF34_17290</name>
</gene>
<dbReference type="AlphaFoldDB" id="A0A5R9E6E8"/>
<dbReference type="EMBL" id="VAWE01000001">
    <property type="protein sequence ID" value="TLQ44625.1"/>
    <property type="molecule type" value="Genomic_DNA"/>
</dbReference>
<proteinExistence type="predicted"/>
<reference evidence="1 2" key="1">
    <citation type="submission" date="2019-05" db="EMBL/GenBank/DDBJ databases">
        <title>Streptomyces marianii sp. nov., a novel marine actinomycete from southern coast of India.</title>
        <authorList>
            <person name="Iniyan A.M."/>
            <person name="Wink J."/>
            <person name="Ramprasad E."/>
            <person name="Ramana C.V."/>
            <person name="Bunk B."/>
            <person name="Sproer C."/>
            <person name="Joseph F.-J.R.S."/>
            <person name="Vincent S.G.P."/>
        </authorList>
    </citation>
    <scope>NUCLEOTIDE SEQUENCE [LARGE SCALE GENOMIC DNA]</scope>
    <source>
        <strain evidence="1 2">ICN19</strain>
    </source>
</reference>
<sequence>MLKLYWYSFTLVAGPLGVKTNCPAVPKAAVLQVLPSSPGGGKAADETPGLFGAEWSTVNWQSAVVYGGPHAEVAPSASF</sequence>
<organism evidence="1 2">
    <name type="scientific">Streptomyces marianii</name>
    <dbReference type="NCBI Taxonomy" id="1817406"/>
    <lineage>
        <taxon>Bacteria</taxon>
        <taxon>Bacillati</taxon>
        <taxon>Actinomycetota</taxon>
        <taxon>Actinomycetes</taxon>
        <taxon>Kitasatosporales</taxon>
        <taxon>Streptomycetaceae</taxon>
        <taxon>Streptomyces</taxon>
    </lineage>
</organism>
<comment type="caution">
    <text evidence="1">The sequence shown here is derived from an EMBL/GenBank/DDBJ whole genome shotgun (WGS) entry which is preliminary data.</text>
</comment>
<dbReference type="Proteomes" id="UP000305921">
    <property type="component" value="Unassembled WGS sequence"/>
</dbReference>
<name>A0A5R9E6E8_9ACTN</name>
<keyword evidence="2" id="KW-1185">Reference proteome</keyword>